<gene>
    <name evidence="2" type="ORF">T03_6018</name>
</gene>
<dbReference type="AlphaFoldDB" id="A0A0V1C5X0"/>
<evidence type="ECO:0000313" key="3">
    <source>
        <dbReference type="Proteomes" id="UP000054653"/>
    </source>
</evidence>
<dbReference type="GO" id="GO:0046983">
    <property type="term" value="F:protein dimerization activity"/>
    <property type="evidence" value="ECO:0007669"/>
    <property type="project" value="InterPro"/>
</dbReference>
<dbReference type="STRING" id="45882.A0A0V1C5X0"/>
<reference evidence="2 3" key="1">
    <citation type="submission" date="2015-01" db="EMBL/GenBank/DDBJ databases">
        <title>Evolution of Trichinella species and genotypes.</title>
        <authorList>
            <person name="Korhonen P.K."/>
            <person name="Edoardo P."/>
            <person name="Giuseppe L.R."/>
            <person name="Gasser R.B."/>
        </authorList>
    </citation>
    <scope>NUCLEOTIDE SEQUENCE [LARGE SCALE GENOMIC DNA]</scope>
    <source>
        <strain evidence="2">ISS120</strain>
    </source>
</reference>
<dbReference type="Pfam" id="PF05699">
    <property type="entry name" value="Dimer_Tnp_hAT"/>
    <property type="match status" value="1"/>
</dbReference>
<evidence type="ECO:0000259" key="1">
    <source>
        <dbReference type="Pfam" id="PF05699"/>
    </source>
</evidence>
<proteinExistence type="predicted"/>
<protein>
    <recommendedName>
        <fullName evidence="1">HAT C-terminal dimerisation domain-containing protein</fullName>
    </recommendedName>
</protein>
<keyword evidence="3" id="KW-1185">Reference proteome</keyword>
<dbReference type="EMBL" id="JYDI01000494">
    <property type="protein sequence ID" value="KRY44724.1"/>
    <property type="molecule type" value="Genomic_DNA"/>
</dbReference>
<dbReference type="InterPro" id="IPR008906">
    <property type="entry name" value="HATC_C_dom"/>
</dbReference>
<organism evidence="2 3">
    <name type="scientific">Trichinella britovi</name>
    <name type="common">Parasitic roundworm</name>
    <dbReference type="NCBI Taxonomy" id="45882"/>
    <lineage>
        <taxon>Eukaryota</taxon>
        <taxon>Metazoa</taxon>
        <taxon>Ecdysozoa</taxon>
        <taxon>Nematoda</taxon>
        <taxon>Enoplea</taxon>
        <taxon>Dorylaimia</taxon>
        <taxon>Trichinellida</taxon>
        <taxon>Trichinellidae</taxon>
        <taxon>Trichinella</taxon>
    </lineage>
</organism>
<comment type="caution">
    <text evidence="2">The sequence shown here is derived from an EMBL/GenBank/DDBJ whole genome shotgun (WGS) entry which is preliminary data.</text>
</comment>
<accession>A0A0V1C5X0</accession>
<evidence type="ECO:0000313" key="2">
    <source>
        <dbReference type="EMBL" id="KRY44724.1"/>
    </source>
</evidence>
<sequence>MQKESLRCDLVFIANFANFVQAFTFLEKRSETLVDRLQVFDKVIDNIHKIPGIVGEDIKSKCDKVTNKYLKEIKSIAEVLKGKSNAQLIGMNTESAVCFKYAPVTSAEVERSFLQLKHILSDRRHSLTQDNLKKMLVIMRNKTR</sequence>
<dbReference type="OrthoDB" id="6596666at2759"/>
<dbReference type="Proteomes" id="UP000054653">
    <property type="component" value="Unassembled WGS sequence"/>
</dbReference>
<name>A0A0V1C5X0_TRIBR</name>
<feature type="domain" description="HAT C-terminal dimerisation" evidence="1">
    <location>
        <begin position="103"/>
        <end position="139"/>
    </location>
</feature>
<dbReference type="OMA" id="IMRNKTR"/>